<dbReference type="STRING" id="525904.Tter_1487"/>
<dbReference type="RefSeq" id="WP_012875428.1">
    <property type="nucleotide sequence ID" value="NC_013525.1"/>
</dbReference>
<keyword evidence="2" id="KW-1185">Reference proteome</keyword>
<name>D1CC78_THET1</name>
<dbReference type="Pfam" id="PF04458">
    <property type="entry name" value="DUF505"/>
    <property type="match status" value="1"/>
</dbReference>
<organism evidence="1 2">
    <name type="scientific">Thermobaculum terrenum (strain ATCC BAA-798 / CCMEE 7001 / YNP1)</name>
    <dbReference type="NCBI Taxonomy" id="525904"/>
    <lineage>
        <taxon>Bacteria</taxon>
        <taxon>Bacillati</taxon>
        <taxon>Chloroflexota</taxon>
        <taxon>Chloroflexia</taxon>
        <taxon>Candidatus Thermobaculales</taxon>
        <taxon>Candidatus Thermobaculaceae</taxon>
        <taxon>Thermobaculum</taxon>
    </lineage>
</organism>
<sequence length="664" mass="75040">MVILKRHALLLEQILTDMSNGKSFTEVPEGEEMVKELEAMGLIRYETPIRITLTYAGSELANTLHDLYQGKDQKADDEQANITILEKGRLAPPQEWTEDWRFLGSEIIAMLDAAHKAGRVGPVAQEALMERGLAQRVRNDETKKEYIALSNAGKKILNLYREITPRIEVDDKLAGFVRDVPLGPAHSSLLPTGSHEEHLLEAMRLIAYSVPNSDVYAFTALGQAIKMALQDGGFAEGTVISEDIFIALAEHVDGEGTPAGLSLLQTLNYVGNNGELLLSGEWLLEAYRLWKDGPREDVWSFALEAEEVEIMEAIDHVWEKTKSNPEDVPTFDRIRREMIDRKIRQYKDLLERYGRKLEEMPEKYQLIARRFQEAKDLAAWYDDNFDLRQGLYALEAFSLIREEEHDNKAVYSLTDWGRRVLQEQTQNQRDISSVAVKAITMTRKTFSSPNVEWWQEAKESGLIGTSEPSDSGWFYAKLAEQPIRMPYLSEYEMEVFQTIPPKGMTIDELYSELTHLPKERIRWALEKLEARHLIDILPDGNIVETLAGEHMDVALSGRPQGLGEPVNPTIIRVLQALYHVGTLYVKEKKVRMLPRNLDHAIKASGLARKSFEDALELARAAGFVGQNSINESGLMLLEAVDMMNPSTELAGFTEISSIPSEVVA</sequence>
<accession>D1CC78</accession>
<evidence type="ECO:0000313" key="2">
    <source>
        <dbReference type="Proteomes" id="UP000000323"/>
    </source>
</evidence>
<reference evidence="2" key="1">
    <citation type="journal article" date="2010" name="Stand. Genomic Sci.">
        <title>Complete genome sequence of 'Thermobaculum terrenum' type strain (YNP1).</title>
        <authorList>
            <person name="Kiss H."/>
            <person name="Cleland D."/>
            <person name="Lapidus A."/>
            <person name="Lucas S."/>
            <person name="Glavina Del Rio T."/>
            <person name="Nolan M."/>
            <person name="Tice H."/>
            <person name="Han C."/>
            <person name="Goodwin L."/>
            <person name="Pitluck S."/>
            <person name="Liolios K."/>
            <person name="Ivanova N."/>
            <person name="Mavromatis K."/>
            <person name="Ovchinnikova G."/>
            <person name="Pati A."/>
            <person name="Chen A."/>
            <person name="Palaniappan K."/>
            <person name="Land M."/>
            <person name="Hauser L."/>
            <person name="Chang Y."/>
            <person name="Jeffries C."/>
            <person name="Lu M."/>
            <person name="Brettin T."/>
            <person name="Detter J."/>
            <person name="Goker M."/>
            <person name="Tindall B."/>
            <person name="Beck B."/>
            <person name="McDermott T."/>
            <person name="Woyke T."/>
            <person name="Bristow J."/>
            <person name="Eisen J."/>
            <person name="Markowitz V."/>
            <person name="Hugenholtz P."/>
            <person name="Kyrpides N."/>
            <person name="Klenk H."/>
            <person name="Cheng J."/>
        </authorList>
    </citation>
    <scope>NUCLEOTIDE SEQUENCE [LARGE SCALE GENOMIC DNA]</scope>
    <source>
        <strain evidence="2">ATCC BAA-798 / YNP1</strain>
    </source>
</reference>
<protein>
    <recommendedName>
        <fullName evidence="3">DUF505 domain-containing protein</fullName>
    </recommendedName>
</protein>
<dbReference type="OrthoDB" id="141930at2"/>
<dbReference type="HOGENOM" id="CLU_028106_0_0_0"/>
<dbReference type="InterPro" id="IPR007548">
    <property type="entry name" value="DUF505"/>
</dbReference>
<dbReference type="AlphaFoldDB" id="D1CC78"/>
<dbReference type="KEGG" id="ttr:Tter_1487"/>
<dbReference type="eggNOG" id="COG1542">
    <property type="taxonomic scope" value="Bacteria"/>
</dbReference>
<gene>
    <name evidence="1" type="ordered locus">Tter_1487</name>
</gene>
<proteinExistence type="predicted"/>
<dbReference type="Proteomes" id="UP000000323">
    <property type="component" value="Chromosome 1"/>
</dbReference>
<evidence type="ECO:0008006" key="3">
    <source>
        <dbReference type="Google" id="ProtNLM"/>
    </source>
</evidence>
<dbReference type="EMBL" id="CP001825">
    <property type="protein sequence ID" value="ACZ42393.1"/>
    <property type="molecule type" value="Genomic_DNA"/>
</dbReference>
<evidence type="ECO:0000313" key="1">
    <source>
        <dbReference type="EMBL" id="ACZ42393.1"/>
    </source>
</evidence>